<dbReference type="InterPro" id="IPR001216">
    <property type="entry name" value="P-phosphate_BS"/>
</dbReference>
<evidence type="ECO:0000256" key="8">
    <source>
        <dbReference type="ARBA" id="ARBA00078257"/>
    </source>
</evidence>
<dbReference type="KEGG" id="asip:AQUSIP_22300"/>
<dbReference type="PANTHER" id="PTHR10314">
    <property type="entry name" value="CYSTATHIONINE BETA-SYNTHASE"/>
    <property type="match status" value="1"/>
</dbReference>
<dbReference type="InterPro" id="IPR001926">
    <property type="entry name" value="TrpB-like_PALP"/>
</dbReference>
<dbReference type="CDD" id="cd01561">
    <property type="entry name" value="CBS_like"/>
    <property type="match status" value="1"/>
</dbReference>
<dbReference type="EC" id="2.5.1.47" evidence="4"/>
<protein>
    <recommendedName>
        <fullName evidence="7">Cysteine synthase B</fullName>
        <ecNumber evidence="4">2.5.1.47</ecNumber>
    </recommendedName>
    <alternativeName>
        <fullName evidence="8">O-acetylserine (thiol)-lyase B</fullName>
    </alternativeName>
    <alternativeName>
        <fullName evidence="9">O-acetylserine sulfhydrylase B</fullName>
    </alternativeName>
</protein>
<evidence type="ECO:0000256" key="3">
    <source>
        <dbReference type="ARBA" id="ARBA00007103"/>
    </source>
</evidence>
<dbReference type="InterPro" id="IPR050214">
    <property type="entry name" value="Cys_Synth/Cystath_Beta-Synth"/>
</dbReference>
<evidence type="ECO:0000256" key="4">
    <source>
        <dbReference type="ARBA" id="ARBA00012681"/>
    </source>
</evidence>
<evidence type="ECO:0000313" key="12">
    <source>
        <dbReference type="Proteomes" id="UP000324194"/>
    </source>
</evidence>
<evidence type="ECO:0000256" key="1">
    <source>
        <dbReference type="ARBA" id="ARBA00001933"/>
    </source>
</evidence>
<dbReference type="Gene3D" id="3.40.50.1100">
    <property type="match status" value="2"/>
</dbReference>
<dbReference type="AlphaFoldDB" id="A0A5E4PKQ0"/>
<dbReference type="PROSITE" id="PS00901">
    <property type="entry name" value="CYS_SYNTHASE"/>
    <property type="match status" value="1"/>
</dbReference>
<dbReference type="OrthoDB" id="9805733at2"/>
<name>A0A5E4PKQ0_9COXI</name>
<feature type="domain" description="Tryptophan synthase beta chain-like PALP" evidence="10">
    <location>
        <begin position="7"/>
        <end position="295"/>
    </location>
</feature>
<comment type="catalytic activity">
    <reaction evidence="6">
        <text>O-acetyl-L-serine + hydrogen sulfide = L-cysteine + acetate</text>
        <dbReference type="Rhea" id="RHEA:14829"/>
        <dbReference type="ChEBI" id="CHEBI:29919"/>
        <dbReference type="ChEBI" id="CHEBI:30089"/>
        <dbReference type="ChEBI" id="CHEBI:35235"/>
        <dbReference type="ChEBI" id="CHEBI:58340"/>
        <dbReference type="EC" id="2.5.1.47"/>
    </reaction>
</comment>
<comment type="similarity">
    <text evidence="3">Belongs to the cysteine synthase/cystathionine beta-synthase family.</text>
</comment>
<organism evidence="11 12">
    <name type="scientific">Aquicella siphonis</name>
    <dbReference type="NCBI Taxonomy" id="254247"/>
    <lineage>
        <taxon>Bacteria</taxon>
        <taxon>Pseudomonadati</taxon>
        <taxon>Pseudomonadota</taxon>
        <taxon>Gammaproteobacteria</taxon>
        <taxon>Legionellales</taxon>
        <taxon>Coxiellaceae</taxon>
        <taxon>Aquicella</taxon>
    </lineage>
</organism>
<keyword evidence="5" id="KW-0663">Pyridoxal phosphate</keyword>
<dbReference type="SUPFAM" id="SSF53686">
    <property type="entry name" value="Tryptophan synthase beta subunit-like PLP-dependent enzymes"/>
    <property type="match status" value="1"/>
</dbReference>
<proteinExistence type="inferred from homology"/>
<evidence type="ECO:0000259" key="10">
    <source>
        <dbReference type="Pfam" id="PF00291"/>
    </source>
</evidence>
<keyword evidence="12" id="KW-1185">Reference proteome</keyword>
<dbReference type="RefSeq" id="WP_148340184.1">
    <property type="nucleotide sequence ID" value="NZ_LR699119.1"/>
</dbReference>
<dbReference type="GO" id="GO:0004124">
    <property type="term" value="F:cysteine synthase activity"/>
    <property type="evidence" value="ECO:0007669"/>
    <property type="project" value="UniProtKB-EC"/>
</dbReference>
<evidence type="ECO:0000313" key="11">
    <source>
        <dbReference type="EMBL" id="VVC76903.1"/>
    </source>
</evidence>
<dbReference type="Proteomes" id="UP000324194">
    <property type="component" value="Chromosome 1"/>
</dbReference>
<dbReference type="Pfam" id="PF00291">
    <property type="entry name" value="PALP"/>
    <property type="match status" value="1"/>
</dbReference>
<dbReference type="FunFam" id="3.40.50.1100:FF:000118">
    <property type="entry name" value="Related to CYS4-cystathionine beta-synthase"/>
    <property type="match status" value="1"/>
</dbReference>
<dbReference type="EMBL" id="LR699119">
    <property type="protein sequence ID" value="VVC76903.1"/>
    <property type="molecule type" value="Genomic_DNA"/>
</dbReference>
<dbReference type="FunFam" id="3.40.50.1100:FF:000003">
    <property type="entry name" value="Cystathionine beta-synthase"/>
    <property type="match status" value="1"/>
</dbReference>
<evidence type="ECO:0000256" key="6">
    <source>
        <dbReference type="ARBA" id="ARBA00047931"/>
    </source>
</evidence>
<dbReference type="GO" id="GO:0006535">
    <property type="term" value="P:cysteine biosynthetic process from serine"/>
    <property type="evidence" value="ECO:0007669"/>
    <property type="project" value="InterPro"/>
</dbReference>
<comment type="pathway">
    <text evidence="2">Amino-acid biosynthesis; L-cysteine biosynthesis; L-cysteine from L-serine: step 2/2.</text>
</comment>
<comment type="cofactor">
    <cofactor evidence="1">
        <name>pyridoxal 5'-phosphate</name>
        <dbReference type="ChEBI" id="CHEBI:597326"/>
    </cofactor>
</comment>
<reference evidence="11 12" key="1">
    <citation type="submission" date="2019-08" db="EMBL/GenBank/DDBJ databases">
        <authorList>
            <person name="Guy L."/>
        </authorList>
    </citation>
    <scope>NUCLEOTIDE SEQUENCE [LARGE SCALE GENOMIC DNA]</scope>
    <source>
        <strain evidence="11 12">SGT-108</strain>
    </source>
</reference>
<gene>
    <name evidence="11" type="primary">cbs</name>
    <name evidence="11" type="ORF">AQUSIP_22300</name>
</gene>
<evidence type="ECO:0000256" key="7">
    <source>
        <dbReference type="ARBA" id="ARBA00072081"/>
    </source>
</evidence>
<evidence type="ECO:0000256" key="9">
    <source>
        <dbReference type="ARBA" id="ARBA00079153"/>
    </source>
</evidence>
<accession>A0A5E4PKQ0</accession>
<sequence>MLLHNILEAVGKTPVVRINRLAADLPCELYAKCEFLNPGGSVKDRIAVEMVCQAEKEGRIKPGDTLIEATSGNAGIGFALAGAVKGYNIIITMPEKMSREKEVILEALGAKIYRTPTEAKWNDPDSHISLAKRLEKELPNAHILNQYTNPSNPDAHYKHTAQEILDDMGGDLAMVVMSVGTGGTITGVAKRLKEELPHIRIIGVDPFGSILGGGTEVYPYLVEGIGYDFIPDVLDNRLVDEYIKVNDKDSFLTARRLIREEGLLVGGSSGTAVFAALHAAKTLKKGQKCLVILPDGIRNYMSKFVDDKWMRAHGFLEEKTEV</sequence>
<evidence type="ECO:0000256" key="5">
    <source>
        <dbReference type="ARBA" id="ARBA00022898"/>
    </source>
</evidence>
<evidence type="ECO:0000256" key="2">
    <source>
        <dbReference type="ARBA" id="ARBA00004962"/>
    </source>
</evidence>
<dbReference type="InterPro" id="IPR036052">
    <property type="entry name" value="TrpB-like_PALP_sf"/>
</dbReference>